<feature type="region of interest" description="Disordered" evidence="1">
    <location>
        <begin position="217"/>
        <end position="244"/>
    </location>
</feature>
<accession>A0A1R3KMR7</accession>
<name>A0A1R3KMR7_9ROSI</name>
<protein>
    <submittedName>
        <fullName evidence="2">Uncharacterized protein</fullName>
    </submittedName>
</protein>
<reference evidence="3" key="1">
    <citation type="submission" date="2013-09" db="EMBL/GenBank/DDBJ databases">
        <title>Corchorus olitorius genome sequencing.</title>
        <authorList>
            <person name="Alam M."/>
            <person name="Haque M.S."/>
            <person name="Islam M.S."/>
            <person name="Emdad E.M."/>
            <person name="Islam M.M."/>
            <person name="Ahmed B."/>
            <person name="Halim A."/>
            <person name="Hossen Q.M.M."/>
            <person name="Hossain M.Z."/>
            <person name="Ahmed R."/>
            <person name="Khan M.M."/>
            <person name="Islam R."/>
            <person name="Rashid M.M."/>
            <person name="Khan S.A."/>
            <person name="Rahman M.S."/>
            <person name="Alam M."/>
            <person name="Yahiya A.S."/>
            <person name="Khan M.S."/>
            <person name="Azam M.S."/>
            <person name="Haque T."/>
            <person name="Lashkar M.Z.H."/>
            <person name="Akhand A.I."/>
            <person name="Morshed G."/>
            <person name="Roy S."/>
            <person name="Uddin K.S."/>
            <person name="Rabeya T."/>
            <person name="Hossain A.S."/>
            <person name="Chowdhury A."/>
            <person name="Snigdha A.R."/>
            <person name="Mortoza M.S."/>
            <person name="Matin S.A."/>
            <person name="Hoque S.M.E."/>
            <person name="Islam M.K."/>
            <person name="Roy D.K."/>
            <person name="Haider R."/>
            <person name="Moosa M.M."/>
            <person name="Elias S.M."/>
            <person name="Hasan A.M."/>
            <person name="Jahan S."/>
            <person name="Shafiuddin M."/>
            <person name="Mahmood N."/>
            <person name="Shommy N.S."/>
        </authorList>
    </citation>
    <scope>NUCLEOTIDE SEQUENCE [LARGE SCALE GENOMIC DNA]</scope>
    <source>
        <strain evidence="3">cv. O-4</strain>
    </source>
</reference>
<keyword evidence="3" id="KW-1185">Reference proteome</keyword>
<dbReference type="OrthoDB" id="10357541at2759"/>
<evidence type="ECO:0000313" key="3">
    <source>
        <dbReference type="Proteomes" id="UP000187203"/>
    </source>
</evidence>
<dbReference type="EMBL" id="AWUE01012755">
    <property type="protein sequence ID" value="OMP08376.1"/>
    <property type="molecule type" value="Genomic_DNA"/>
</dbReference>
<proteinExistence type="predicted"/>
<comment type="caution">
    <text evidence="2">The sequence shown here is derived from an EMBL/GenBank/DDBJ whole genome shotgun (WGS) entry which is preliminary data.</text>
</comment>
<sequence length="442" mass="49249">MARKRLCVLGKRKLNLEDLRTRWNERRGLLHLENLLLSLISRRNPVEILGVLGNVIVSICTPSRHKFCISTKDFDNDGIHISTGNCEECKCSVEVEKMKVDFAERFNILEAKLENILSVINIKSGIHGDVVNKGYSDDVASANDVEPLSEQNGILYDGDVELTHETGRRVIKKQKRHCSLGEIKPSQHGTQNDDKEKTICSTQNNSARKLVNEHKEDNVAENTGFGGGLRNDSEENFGDHDDDLNSVEKRVGGIIDHLHKRIVTLYKKGQWNNVFLTGTSESSVGWTDIKAFNSMKAEMMIADKDGARGGESMDDGLDSLFNYSRCTLNLQNWMNCLQRSSKKKSMKNDEVSGGKRSTSLQILDAMTGKWVLVTNGAKVEGSPASLTIRPKKISLRGECAILKKMIKDPVTLASNRTKDAKKHYGKLQTSPGDDMKALVDAF</sequence>
<dbReference type="Proteomes" id="UP000187203">
    <property type="component" value="Unassembled WGS sequence"/>
</dbReference>
<gene>
    <name evidence="2" type="ORF">COLO4_06534</name>
</gene>
<evidence type="ECO:0000313" key="2">
    <source>
        <dbReference type="EMBL" id="OMP08376.1"/>
    </source>
</evidence>
<organism evidence="2 3">
    <name type="scientific">Corchorus olitorius</name>
    <dbReference type="NCBI Taxonomy" id="93759"/>
    <lineage>
        <taxon>Eukaryota</taxon>
        <taxon>Viridiplantae</taxon>
        <taxon>Streptophyta</taxon>
        <taxon>Embryophyta</taxon>
        <taxon>Tracheophyta</taxon>
        <taxon>Spermatophyta</taxon>
        <taxon>Magnoliopsida</taxon>
        <taxon>eudicotyledons</taxon>
        <taxon>Gunneridae</taxon>
        <taxon>Pentapetalae</taxon>
        <taxon>rosids</taxon>
        <taxon>malvids</taxon>
        <taxon>Malvales</taxon>
        <taxon>Malvaceae</taxon>
        <taxon>Grewioideae</taxon>
        <taxon>Apeibeae</taxon>
        <taxon>Corchorus</taxon>
    </lineage>
</organism>
<evidence type="ECO:0000256" key="1">
    <source>
        <dbReference type="SAM" id="MobiDB-lite"/>
    </source>
</evidence>
<dbReference type="AlphaFoldDB" id="A0A1R3KMR7"/>